<evidence type="ECO:0000256" key="1">
    <source>
        <dbReference type="SAM" id="MobiDB-lite"/>
    </source>
</evidence>
<evidence type="ECO:0000313" key="3">
    <source>
        <dbReference type="Proteomes" id="UP000299290"/>
    </source>
</evidence>
<dbReference type="Proteomes" id="UP000299290">
    <property type="component" value="Unassembled WGS sequence"/>
</dbReference>
<dbReference type="AlphaFoldDB" id="A0A4D4KJE1"/>
<dbReference type="RefSeq" id="WP_137968010.1">
    <property type="nucleotide sequence ID" value="NZ_BJHV01000001.1"/>
</dbReference>
<comment type="caution">
    <text evidence="2">The sequence shown here is derived from an EMBL/GenBank/DDBJ whole genome shotgun (WGS) entry which is preliminary data.</text>
</comment>
<gene>
    <name evidence="2" type="ORF">SANT12839_073590</name>
</gene>
<evidence type="ECO:0000313" key="2">
    <source>
        <dbReference type="EMBL" id="GDY46477.1"/>
    </source>
</evidence>
<keyword evidence="3" id="KW-1185">Reference proteome</keyword>
<protein>
    <submittedName>
        <fullName evidence="2">Uncharacterized protein</fullName>
    </submittedName>
</protein>
<proteinExistence type="predicted"/>
<feature type="compositionally biased region" description="Basic residues" evidence="1">
    <location>
        <begin position="1"/>
        <end position="10"/>
    </location>
</feature>
<name>A0A4D4KJE1_9ACTN</name>
<reference evidence="2 3" key="1">
    <citation type="journal article" date="2020" name="Int. J. Syst. Evol. Microbiol.">
        <title>Reclassification of Streptomyces castelarensis and Streptomyces sporoclivatus as later heterotypic synonyms of Streptomyces antimycoticus.</title>
        <authorList>
            <person name="Komaki H."/>
            <person name="Tamura T."/>
        </authorList>
    </citation>
    <scope>NUCLEOTIDE SEQUENCE [LARGE SCALE GENOMIC DNA]</scope>
    <source>
        <strain evidence="2 3">NBRC 12839</strain>
    </source>
</reference>
<organism evidence="2 3">
    <name type="scientific">Streptomyces antimycoticus</name>
    <dbReference type="NCBI Taxonomy" id="68175"/>
    <lineage>
        <taxon>Bacteria</taxon>
        <taxon>Bacillati</taxon>
        <taxon>Actinomycetota</taxon>
        <taxon>Actinomycetes</taxon>
        <taxon>Kitasatosporales</taxon>
        <taxon>Streptomycetaceae</taxon>
        <taxon>Streptomyces</taxon>
        <taxon>Streptomyces violaceusniger group</taxon>
    </lineage>
</organism>
<sequence length="222" mass="24046">MTKSDHHRTTTSRPGASRPLPTTVWAPALNDPSEDSAPCGVLPGWALDKIRAEFTHRPGHPPARLIKIQIRDTEPGMDTRTRVTYLAGHEGSRSARTAPVLLAELHPDTLPVPDDEPVPSCDQMPGAMENGWSGFFHRAHRLLFRNGVLLLATRQRRDAGRLTDPLGSLIASARTAGFRYLQHIVIVHGHPVGGRITPTPPEGAPPGLIHSDLLVLSAINSA</sequence>
<feature type="region of interest" description="Disordered" evidence="1">
    <location>
        <begin position="1"/>
        <end position="34"/>
    </location>
</feature>
<accession>A0A4D4KJE1</accession>
<dbReference type="EMBL" id="BJHV01000001">
    <property type="protein sequence ID" value="GDY46477.1"/>
    <property type="molecule type" value="Genomic_DNA"/>
</dbReference>